<keyword evidence="6 8" id="KW-1133">Transmembrane helix</keyword>
<evidence type="ECO:0000259" key="9">
    <source>
        <dbReference type="PROSITE" id="PS50893"/>
    </source>
</evidence>
<keyword evidence="3 8" id="KW-0812">Transmembrane</keyword>
<keyword evidence="4" id="KW-0547">Nucleotide-binding</keyword>
<dbReference type="FunFam" id="3.40.50.300:FF:000163">
    <property type="entry name" value="Multidrug resistance-associated protein member 4"/>
    <property type="match status" value="1"/>
</dbReference>
<dbReference type="GO" id="GO:0005524">
    <property type="term" value="F:ATP binding"/>
    <property type="evidence" value="ECO:0007669"/>
    <property type="project" value="UniProtKB-KW"/>
</dbReference>
<dbReference type="FunFam" id="1.20.1560.10:FF:000026">
    <property type="entry name" value="Multidrug resistance-associated protein lethal(2)03659"/>
    <property type="match status" value="1"/>
</dbReference>
<dbReference type="PANTHER" id="PTHR24223:SF448">
    <property type="entry name" value="FI20146P1-RELATED"/>
    <property type="match status" value="1"/>
</dbReference>
<feature type="transmembrane region" description="Helical" evidence="8">
    <location>
        <begin position="809"/>
        <end position="835"/>
    </location>
</feature>
<dbReference type="Gene3D" id="1.20.1560.10">
    <property type="entry name" value="ABC transporter type 1, transmembrane domain"/>
    <property type="match status" value="2"/>
</dbReference>
<dbReference type="InParanoid" id="A0A7R8V6A1"/>
<name>A0A7R8V6A1_HERIL</name>
<dbReference type="PROSITE" id="PS00211">
    <property type="entry name" value="ABC_TRANSPORTER_1"/>
    <property type="match status" value="2"/>
</dbReference>
<evidence type="ECO:0000256" key="3">
    <source>
        <dbReference type="ARBA" id="ARBA00022692"/>
    </source>
</evidence>
<dbReference type="Pfam" id="PF00664">
    <property type="entry name" value="ABC_membrane"/>
    <property type="match status" value="2"/>
</dbReference>
<feature type="domain" description="ABC transmembrane type-1" evidence="10">
    <location>
        <begin position="95"/>
        <end position="387"/>
    </location>
</feature>
<dbReference type="GO" id="GO:0016887">
    <property type="term" value="F:ATP hydrolysis activity"/>
    <property type="evidence" value="ECO:0007669"/>
    <property type="project" value="InterPro"/>
</dbReference>
<feature type="transmembrane region" description="Helical" evidence="8">
    <location>
        <begin position="879"/>
        <end position="900"/>
    </location>
</feature>
<dbReference type="PANTHER" id="PTHR24223">
    <property type="entry name" value="ATP-BINDING CASSETTE SUB-FAMILY C"/>
    <property type="match status" value="1"/>
</dbReference>
<dbReference type="GO" id="GO:0140359">
    <property type="term" value="F:ABC-type transporter activity"/>
    <property type="evidence" value="ECO:0007669"/>
    <property type="project" value="InterPro"/>
</dbReference>
<dbReference type="SUPFAM" id="SSF90123">
    <property type="entry name" value="ABC transporter transmembrane region"/>
    <property type="match status" value="2"/>
</dbReference>
<keyword evidence="5" id="KW-0067">ATP-binding</keyword>
<evidence type="ECO:0000256" key="4">
    <source>
        <dbReference type="ARBA" id="ARBA00022741"/>
    </source>
</evidence>
<feature type="transmembrane region" description="Helical" evidence="8">
    <location>
        <begin position="992"/>
        <end position="1014"/>
    </location>
</feature>
<proteinExistence type="predicted"/>
<dbReference type="InterPro" id="IPR050173">
    <property type="entry name" value="ABC_transporter_C-like"/>
</dbReference>
<dbReference type="OrthoDB" id="6500128at2759"/>
<keyword evidence="12" id="KW-1185">Reference proteome</keyword>
<sequence>MDSSKATELPENPRETANPLSNLFFCYTMPVFFKGRKKELVPSDLYKALKEHKSSTLGDKLCAAWENELKRAEAKGKSPSLLRATIRVFGLQIVLLGIILLILEFCIKIHQPFFLGRLIESSSNLTVTQPLFLGSLVAFYSKPGGNITEAYLYAAAVILCSALNVAFVHPFMLSQVHCGMKLRVSMISMIYRKALRLSKTALGNTTAGQIVNLLSNDVGRLDLSMIFLHHLWVGPAETILVLYLMYEQIGVSAVAGVVFMLLFIPLQGYLGKKTSVLRLKTAIRTDERVRLMNEIVQGIQVIKMYAWEKPFGRLVALAREREIKMIRYTSYIRGVILSFIIFVTRVSIFMSLIVYALLGYHVSADKAFVIIAYYNILRQTMTVFFPQGISQLAETLVSLKRIEAYMLYAETQVKSPDDDKVVLEDNYETLTDKDTNGDQKIIHNGNKNNEQPIEEAHLELHEVVAKWDPDVAENTLDGISFTAKPGELVAVIGPVGAGKSSLIQILLGELPLDSGKTYIKGVVSYASQEPWLFTGTVRQNILFGQPMDRKRYKMVVKKCALERDFELLPFGDRTIVGERGASLSGGQKARISLARAVYRKAGIYLLDDPLSAVDTHVGKHLFEQCMREYLRDHIVILVTHQLQFLQQADKIIILEHGKVSAIGTYSELKESGLDFANLLAEPDKVETLDERVPSVNKLHQRQNSESSVNSAEEQQVVDTQMQVQEMQQFGSIGLSLYKKYFQAGGGMLLFCILTILCVGTQLLASGGDYFVSYWVDKEAARDVVNSTSTSGVNQTQIESSADSENMTDIYIFSAIIVGTVIVTLARSFLFFSVAMTSSINLHNHMYRGVTRATMYFFNTNPSGRILNRFSKDMGQVDEILPSVMMDVIQIFLSLAGIVVVVVVVNVWFLIPTVIMGVIFYNLRNFYLQTSRNIKRMEAVTRSPIFSHLSASLNGLSTIRTFGAQKVLINEFDNLQDSHSSVFFAFISTSRAFGFWLDCICVIYIATVTLSFFIMGNENGGSVGLAITQALGMTGMVQWGMRQSAELENTMTAVERVVEYETIEEEGALEAPAEKKPPKEWPNKGHIKFDHLYLRYFPDPDSDVVLKDLQIEIMPKEKIGIVGRTGAGKSSLINALFRLSYTEGAVLLDGIDTGEIGLHDLRTKISIIPQEPVLFSGSMRYNLDPFDEYSDAKLWQVLAEVKLKDVVTDLPFGLQSKISEGGSNFSVGQRQLVCLARAILRENKILVMDEATANVDPQTDALIQTTIREKFDNCTVLTIAHRLHTVMDSDKVLVMDAGKAVEFNAPYLLLTASEKQIFLGMAQQTGKATFNNLLKIAKAAYEANEAKKATDDADLKEKLN</sequence>
<feature type="transmembrane region" description="Helical" evidence="8">
    <location>
        <begin position="358"/>
        <end position="377"/>
    </location>
</feature>
<dbReference type="FunFam" id="1.20.1560.10:FF:000014">
    <property type="entry name" value="Multidrug resistance-associated protein member 4"/>
    <property type="match status" value="1"/>
</dbReference>
<dbReference type="SMART" id="SM00382">
    <property type="entry name" value="AAA"/>
    <property type="match status" value="2"/>
</dbReference>
<feature type="transmembrane region" description="Helical" evidence="8">
    <location>
        <begin position="331"/>
        <end position="352"/>
    </location>
</feature>
<dbReference type="GO" id="GO:0016020">
    <property type="term" value="C:membrane"/>
    <property type="evidence" value="ECO:0007669"/>
    <property type="project" value="UniProtKB-SubCell"/>
</dbReference>
<evidence type="ECO:0000256" key="8">
    <source>
        <dbReference type="SAM" id="Phobius"/>
    </source>
</evidence>
<feature type="transmembrane region" description="Helical" evidence="8">
    <location>
        <begin position="906"/>
        <end position="926"/>
    </location>
</feature>
<evidence type="ECO:0000256" key="7">
    <source>
        <dbReference type="ARBA" id="ARBA00023136"/>
    </source>
</evidence>
<evidence type="ECO:0000259" key="10">
    <source>
        <dbReference type="PROSITE" id="PS50929"/>
    </source>
</evidence>
<feature type="transmembrane region" description="Helical" evidence="8">
    <location>
        <begin position="252"/>
        <end position="270"/>
    </location>
</feature>
<protein>
    <recommendedName>
        <fullName evidence="13">Multidrug resistance-associated protein lethal(2)03659</fullName>
    </recommendedName>
</protein>
<dbReference type="InterPro" id="IPR036640">
    <property type="entry name" value="ABC1_TM_sf"/>
</dbReference>
<keyword evidence="2" id="KW-0813">Transport</keyword>
<dbReference type="InterPro" id="IPR003593">
    <property type="entry name" value="AAA+_ATPase"/>
</dbReference>
<evidence type="ECO:0000313" key="12">
    <source>
        <dbReference type="Proteomes" id="UP000594454"/>
    </source>
</evidence>
<feature type="transmembrane region" description="Helical" evidence="8">
    <location>
        <begin position="740"/>
        <end position="764"/>
    </location>
</feature>
<evidence type="ECO:0000256" key="2">
    <source>
        <dbReference type="ARBA" id="ARBA00022448"/>
    </source>
</evidence>
<dbReference type="InterPro" id="IPR027417">
    <property type="entry name" value="P-loop_NTPase"/>
</dbReference>
<dbReference type="PROSITE" id="PS50893">
    <property type="entry name" value="ABC_TRANSPORTER_2"/>
    <property type="match status" value="2"/>
</dbReference>
<comment type="subcellular location">
    <subcellularLocation>
        <location evidence="1">Membrane</location>
        <topology evidence="1">Multi-pass membrane protein</topology>
    </subcellularLocation>
</comment>
<reference evidence="11 12" key="1">
    <citation type="submission" date="2020-11" db="EMBL/GenBank/DDBJ databases">
        <authorList>
            <person name="Wallbank WR R."/>
            <person name="Pardo Diaz C."/>
            <person name="Kozak K."/>
            <person name="Martin S."/>
            <person name="Jiggins C."/>
            <person name="Moest M."/>
            <person name="Warren A I."/>
            <person name="Generalovic N T."/>
            <person name="Byers J.R.P. K."/>
            <person name="Montejo-Kovacevich G."/>
            <person name="Yen C E."/>
        </authorList>
    </citation>
    <scope>NUCLEOTIDE SEQUENCE [LARGE SCALE GENOMIC DNA]</scope>
</reference>
<feature type="transmembrane region" description="Helical" evidence="8">
    <location>
        <begin position="151"/>
        <end position="173"/>
    </location>
</feature>
<dbReference type="InterPro" id="IPR003439">
    <property type="entry name" value="ABC_transporter-like_ATP-bd"/>
</dbReference>
<feature type="transmembrane region" description="Helical" evidence="8">
    <location>
        <begin position="86"/>
        <end position="106"/>
    </location>
</feature>
<dbReference type="EMBL" id="LR899014">
    <property type="protein sequence ID" value="CAD7092880.1"/>
    <property type="molecule type" value="Genomic_DNA"/>
</dbReference>
<keyword evidence="7 8" id="KW-0472">Membrane</keyword>
<dbReference type="CDD" id="cd03250">
    <property type="entry name" value="ABCC_MRP_domain1"/>
    <property type="match status" value="1"/>
</dbReference>
<feature type="domain" description="ABC transmembrane type-1" evidence="10">
    <location>
        <begin position="752"/>
        <end position="1048"/>
    </location>
</feature>
<feature type="domain" description="ABC transporter" evidence="9">
    <location>
        <begin position="458"/>
        <end position="681"/>
    </location>
</feature>
<gene>
    <name evidence="11" type="ORF">HERILL_LOCUS15208</name>
</gene>
<accession>A0A7R8V6A1</accession>
<evidence type="ECO:0008006" key="13">
    <source>
        <dbReference type="Google" id="ProtNLM"/>
    </source>
</evidence>
<dbReference type="InterPro" id="IPR011527">
    <property type="entry name" value="ABC1_TM_dom"/>
</dbReference>
<evidence type="ECO:0000256" key="1">
    <source>
        <dbReference type="ARBA" id="ARBA00004141"/>
    </source>
</evidence>
<dbReference type="FunCoup" id="A0A7R8V6A1">
    <property type="interactions" value="300"/>
</dbReference>
<dbReference type="Gene3D" id="3.40.50.300">
    <property type="entry name" value="P-loop containing nucleotide triphosphate hydrolases"/>
    <property type="match status" value="2"/>
</dbReference>
<evidence type="ECO:0000313" key="11">
    <source>
        <dbReference type="EMBL" id="CAD7092880.1"/>
    </source>
</evidence>
<dbReference type="Pfam" id="PF00005">
    <property type="entry name" value="ABC_tran"/>
    <property type="match status" value="2"/>
</dbReference>
<dbReference type="Proteomes" id="UP000594454">
    <property type="component" value="Chromosome 6"/>
</dbReference>
<feature type="domain" description="ABC transporter" evidence="9">
    <location>
        <begin position="1086"/>
        <end position="1321"/>
    </location>
</feature>
<dbReference type="PROSITE" id="PS50929">
    <property type="entry name" value="ABC_TM1F"/>
    <property type="match status" value="2"/>
</dbReference>
<evidence type="ECO:0000256" key="6">
    <source>
        <dbReference type="ARBA" id="ARBA00022989"/>
    </source>
</evidence>
<organism evidence="11 12">
    <name type="scientific">Hermetia illucens</name>
    <name type="common">Black soldier fly</name>
    <dbReference type="NCBI Taxonomy" id="343691"/>
    <lineage>
        <taxon>Eukaryota</taxon>
        <taxon>Metazoa</taxon>
        <taxon>Ecdysozoa</taxon>
        <taxon>Arthropoda</taxon>
        <taxon>Hexapoda</taxon>
        <taxon>Insecta</taxon>
        <taxon>Pterygota</taxon>
        <taxon>Neoptera</taxon>
        <taxon>Endopterygota</taxon>
        <taxon>Diptera</taxon>
        <taxon>Brachycera</taxon>
        <taxon>Stratiomyomorpha</taxon>
        <taxon>Stratiomyidae</taxon>
        <taxon>Hermetiinae</taxon>
        <taxon>Hermetia</taxon>
    </lineage>
</organism>
<evidence type="ECO:0000256" key="5">
    <source>
        <dbReference type="ARBA" id="ARBA00022840"/>
    </source>
</evidence>
<dbReference type="SUPFAM" id="SSF52540">
    <property type="entry name" value="P-loop containing nucleoside triphosphate hydrolases"/>
    <property type="match status" value="2"/>
</dbReference>
<dbReference type="InterPro" id="IPR017871">
    <property type="entry name" value="ABC_transporter-like_CS"/>
</dbReference>
<dbReference type="CDD" id="cd03244">
    <property type="entry name" value="ABCC_MRP_domain2"/>
    <property type="match status" value="1"/>
</dbReference>
<dbReference type="FunFam" id="3.40.50.300:FF:000482">
    <property type="entry name" value="Multidrug resistance-associated protein member 4"/>
    <property type="match status" value="1"/>
</dbReference>